<dbReference type="AlphaFoldDB" id="A0A1F8AV65"/>
<feature type="transmembrane region" description="Helical" evidence="1">
    <location>
        <begin position="7"/>
        <end position="25"/>
    </location>
</feature>
<dbReference type="EMBL" id="MGGW01000002">
    <property type="protein sequence ID" value="OGM55520.1"/>
    <property type="molecule type" value="Genomic_DNA"/>
</dbReference>
<feature type="transmembrane region" description="Helical" evidence="1">
    <location>
        <begin position="72"/>
        <end position="94"/>
    </location>
</feature>
<feature type="transmembrane region" description="Helical" evidence="1">
    <location>
        <begin position="37"/>
        <end position="60"/>
    </location>
</feature>
<evidence type="ECO:0000313" key="3">
    <source>
        <dbReference type="Proteomes" id="UP000178603"/>
    </source>
</evidence>
<comment type="caution">
    <text evidence="2">The sequence shown here is derived from an EMBL/GenBank/DDBJ whole genome shotgun (WGS) entry which is preliminary data.</text>
</comment>
<organism evidence="2 3">
    <name type="scientific">Candidatus Woesebacteria bacterium RIFCSPHIGHO2_12_FULL_41_24</name>
    <dbReference type="NCBI Taxonomy" id="1802510"/>
    <lineage>
        <taxon>Bacteria</taxon>
        <taxon>Candidatus Woeseibacteriota</taxon>
    </lineage>
</organism>
<dbReference type="Proteomes" id="UP000178603">
    <property type="component" value="Unassembled WGS sequence"/>
</dbReference>
<evidence type="ECO:0000256" key="1">
    <source>
        <dbReference type="SAM" id="Phobius"/>
    </source>
</evidence>
<name>A0A1F8AV65_9BACT</name>
<keyword evidence="1" id="KW-0472">Membrane</keyword>
<protein>
    <submittedName>
        <fullName evidence="2">Uncharacterized protein</fullName>
    </submittedName>
</protein>
<accession>A0A1F8AV65</accession>
<reference evidence="2 3" key="1">
    <citation type="journal article" date="2016" name="Nat. Commun.">
        <title>Thousands of microbial genomes shed light on interconnected biogeochemical processes in an aquifer system.</title>
        <authorList>
            <person name="Anantharaman K."/>
            <person name="Brown C.T."/>
            <person name="Hug L.A."/>
            <person name="Sharon I."/>
            <person name="Castelle C.J."/>
            <person name="Probst A.J."/>
            <person name="Thomas B.C."/>
            <person name="Singh A."/>
            <person name="Wilkins M.J."/>
            <person name="Karaoz U."/>
            <person name="Brodie E.L."/>
            <person name="Williams K.H."/>
            <person name="Hubbard S.S."/>
            <person name="Banfield J.F."/>
        </authorList>
    </citation>
    <scope>NUCLEOTIDE SEQUENCE [LARGE SCALE GENOMIC DNA]</scope>
</reference>
<evidence type="ECO:0000313" key="2">
    <source>
        <dbReference type="EMBL" id="OGM55520.1"/>
    </source>
</evidence>
<keyword evidence="1" id="KW-1133">Transmembrane helix</keyword>
<keyword evidence="1" id="KW-0812">Transmembrane</keyword>
<proteinExistence type="predicted"/>
<gene>
    <name evidence="2" type="ORF">A3E44_01195</name>
</gene>
<sequence length="219" mass="24730">MKNSRAVSYLPLFVISLLTLGIALYPTLSITEDADIAGLFAIVFSWILFVPMTILSILVFRFVQRRFNLAKISGVMTILVAVTINSFAVTYVPLKITLPKFSRDSEKAAFKVDMELANEEIVEVNNLIGDPSYPGINPTKYNYRFELKVTNNSGHAFLNLPFRARLLVNDEESYRGEATFFHYDLHKLEFVTLSPGETVVSGSPPIDYWATYTKAQDRL</sequence>